<dbReference type="GO" id="GO:0046872">
    <property type="term" value="F:metal ion binding"/>
    <property type="evidence" value="ECO:0007669"/>
    <property type="project" value="UniProtKB-KW"/>
</dbReference>
<dbReference type="GO" id="GO:0044715">
    <property type="term" value="F:8-oxo-dGDP phosphatase activity"/>
    <property type="evidence" value="ECO:0007669"/>
    <property type="project" value="TreeGrafter"/>
</dbReference>
<dbReference type="InterPro" id="IPR013785">
    <property type="entry name" value="Aldolase_TIM"/>
</dbReference>
<dbReference type="SUPFAM" id="SSF51391">
    <property type="entry name" value="Thiamin phosphate synthase"/>
    <property type="match status" value="1"/>
</dbReference>
<evidence type="ECO:0000256" key="3">
    <source>
        <dbReference type="ARBA" id="ARBA00022457"/>
    </source>
</evidence>
<evidence type="ECO:0000256" key="15">
    <source>
        <dbReference type="ARBA" id="ARBA00041979"/>
    </source>
</evidence>
<dbReference type="OrthoDB" id="9810648at2"/>
<dbReference type="InterPro" id="IPR047127">
    <property type="entry name" value="MutT-like"/>
</dbReference>
<dbReference type="eggNOG" id="COG0352">
    <property type="taxonomic scope" value="Bacteria"/>
</dbReference>
<evidence type="ECO:0000256" key="9">
    <source>
        <dbReference type="ARBA" id="ARBA00023204"/>
    </source>
</evidence>
<evidence type="ECO:0000256" key="7">
    <source>
        <dbReference type="ARBA" id="ARBA00022801"/>
    </source>
</evidence>
<name>Q6FA83_ACIAD</name>
<reference evidence="18 19" key="1">
    <citation type="journal article" date="2004" name="Nucleic Acids Res.">
        <title>Unique features revealed by the genome sequence of Acinetobacter sp. ADP1, a versatile and naturally transformation competent bacterium.</title>
        <authorList>
            <person name="Barbe V."/>
            <person name="Vallenet D."/>
            <person name="Fonknechten N."/>
            <person name="Kreimeyer A."/>
            <person name="Oztas S."/>
            <person name="Labarre L."/>
            <person name="Cruveiller S."/>
            <person name="Robert C."/>
            <person name="Duprat S."/>
            <person name="Wincker P."/>
            <person name="Ornston L.N."/>
            <person name="Weissenbach J."/>
            <person name="Marliere P."/>
            <person name="Cohen G.N."/>
            <person name="Medigue C."/>
        </authorList>
    </citation>
    <scope>NUCLEOTIDE SEQUENCE [LARGE SCALE GENOMIC DNA]</scope>
    <source>
        <strain evidence="19">ATCC 33305 / BD413 / ADP1</strain>
    </source>
</reference>
<dbReference type="GO" id="GO:0044716">
    <property type="term" value="F:8-oxo-GDP phosphatase activity"/>
    <property type="evidence" value="ECO:0007669"/>
    <property type="project" value="TreeGrafter"/>
</dbReference>
<dbReference type="SUPFAM" id="SSF55811">
    <property type="entry name" value="Nudix"/>
    <property type="match status" value="1"/>
</dbReference>
<dbReference type="Pfam" id="PF02581">
    <property type="entry name" value="TMP-TENI"/>
    <property type="match status" value="1"/>
</dbReference>
<evidence type="ECO:0000256" key="11">
    <source>
        <dbReference type="ARBA" id="ARBA00036904"/>
    </source>
</evidence>
<dbReference type="InterPro" id="IPR020084">
    <property type="entry name" value="NUDIX_hydrolase_CS"/>
</dbReference>
<comment type="similarity">
    <text evidence="2">Belongs to the Nudix hydrolase family.</text>
</comment>
<dbReference type="GO" id="GO:0035539">
    <property type="term" value="F:8-oxo-7,8-dihydrodeoxyguanosine triphosphate pyrophosphatase activity"/>
    <property type="evidence" value="ECO:0007669"/>
    <property type="project" value="UniProtKB-EC"/>
</dbReference>
<dbReference type="GO" id="GO:0006260">
    <property type="term" value="P:DNA replication"/>
    <property type="evidence" value="ECO:0007669"/>
    <property type="project" value="UniProtKB-KW"/>
</dbReference>
<dbReference type="EMBL" id="CR543861">
    <property type="protein sequence ID" value="CAG69030.1"/>
    <property type="molecule type" value="Genomic_DNA"/>
</dbReference>
<keyword evidence="4" id="KW-0235">DNA replication</keyword>
<keyword evidence="8" id="KW-0460">Magnesium</keyword>
<dbReference type="EC" id="3.6.1.55" evidence="12"/>
<dbReference type="CDD" id="cd00564">
    <property type="entry name" value="TMP_TenI"/>
    <property type="match status" value="1"/>
</dbReference>
<evidence type="ECO:0000259" key="17">
    <source>
        <dbReference type="PROSITE" id="PS51462"/>
    </source>
</evidence>
<comment type="catalytic activity">
    <reaction evidence="10">
        <text>8-oxo-dGTP + H2O = 8-oxo-dGMP + diphosphate + H(+)</text>
        <dbReference type="Rhea" id="RHEA:31575"/>
        <dbReference type="ChEBI" id="CHEBI:15377"/>
        <dbReference type="ChEBI" id="CHEBI:15378"/>
        <dbReference type="ChEBI" id="CHEBI:33019"/>
        <dbReference type="ChEBI" id="CHEBI:63224"/>
        <dbReference type="ChEBI" id="CHEBI:77896"/>
        <dbReference type="EC" id="3.6.1.55"/>
    </reaction>
</comment>
<evidence type="ECO:0000256" key="6">
    <source>
        <dbReference type="ARBA" id="ARBA00022763"/>
    </source>
</evidence>
<dbReference type="GO" id="GO:0009228">
    <property type="term" value="P:thiamine biosynthetic process"/>
    <property type="evidence" value="ECO:0007669"/>
    <property type="project" value="UniProtKB-KW"/>
</dbReference>
<keyword evidence="3" id="KW-0515">Mutator protein</keyword>
<evidence type="ECO:0000313" key="19">
    <source>
        <dbReference type="Proteomes" id="UP000000430"/>
    </source>
</evidence>
<feature type="domain" description="Nudix hydrolase" evidence="17">
    <location>
        <begin position="14"/>
        <end position="136"/>
    </location>
</feature>
<evidence type="ECO:0000256" key="8">
    <source>
        <dbReference type="ARBA" id="ARBA00022842"/>
    </source>
</evidence>
<gene>
    <name evidence="18" type="ordered locus">ACIAD2236</name>
</gene>
<evidence type="ECO:0000256" key="4">
    <source>
        <dbReference type="ARBA" id="ARBA00022705"/>
    </source>
</evidence>
<proteinExistence type="inferred from homology"/>
<dbReference type="STRING" id="202950.GCA_001485005_00160"/>
<sequence length="304" mass="35045">MRKFEELQKYMPKPVIDVSIGILLHKNKVLIGWREASQHQGNKHEFPGGKVEHNESPVDACRREIYEEVGVGIKEWHVFDQITHEYDDVIVKLHLFHAFVPDELLALIHQPWSWFGRDQLKNLNFPKANDAILQRLSWPHYIKISELPPNFSSDRLQYWRSQDSVQQNIEHMSEAQLSVLIINQDQWQRLDHYLQEQIKTIHLKQHQLMQLKQGDLVVSKRYIAACHDLVAINHAHKLGCDAVFISPVQPTPTHPEAVTLGWDGLAQMAQHSHIPVFALGGLHPDDLEQAVKHGAYGVAGIRNF</sequence>
<dbReference type="eggNOG" id="COG1051">
    <property type="taxonomic scope" value="Bacteria"/>
</dbReference>
<dbReference type="InterPro" id="IPR022998">
    <property type="entry name" value="ThiamineP_synth_TenI"/>
</dbReference>
<keyword evidence="5" id="KW-0479">Metal-binding</keyword>
<dbReference type="BioCyc" id="ASP62977:ACIAD_RS10235-MONOMER"/>
<evidence type="ECO:0000256" key="14">
    <source>
        <dbReference type="ARBA" id="ARBA00041592"/>
    </source>
</evidence>
<dbReference type="KEGG" id="aci:ACIAD2236"/>
<dbReference type="HOGENOM" id="CLU_076087_0_0_6"/>
<comment type="catalytic activity">
    <reaction evidence="11">
        <text>8-oxo-GTP + H2O = 8-oxo-GMP + diphosphate + H(+)</text>
        <dbReference type="Rhea" id="RHEA:67616"/>
        <dbReference type="ChEBI" id="CHEBI:15377"/>
        <dbReference type="ChEBI" id="CHEBI:15378"/>
        <dbReference type="ChEBI" id="CHEBI:33019"/>
        <dbReference type="ChEBI" id="CHEBI:143553"/>
        <dbReference type="ChEBI" id="CHEBI:145694"/>
    </reaction>
</comment>
<keyword evidence="9" id="KW-0234">DNA repair</keyword>
<dbReference type="InterPro" id="IPR015797">
    <property type="entry name" value="NUDIX_hydrolase-like_dom_sf"/>
</dbReference>
<dbReference type="PROSITE" id="PS51462">
    <property type="entry name" value="NUDIX"/>
    <property type="match status" value="1"/>
</dbReference>
<dbReference type="Gene3D" id="3.20.20.70">
    <property type="entry name" value="Aldolase class I"/>
    <property type="match status" value="1"/>
</dbReference>
<evidence type="ECO:0000313" key="18">
    <source>
        <dbReference type="EMBL" id="CAG69030.1"/>
    </source>
</evidence>
<dbReference type="InterPro" id="IPR036206">
    <property type="entry name" value="ThiamineP_synth_sf"/>
</dbReference>
<dbReference type="Proteomes" id="UP000000430">
    <property type="component" value="Chromosome"/>
</dbReference>
<dbReference type="GO" id="GO:0008413">
    <property type="term" value="F:8-oxo-7,8-dihydroguanosine triphosphate pyrophosphatase activity"/>
    <property type="evidence" value="ECO:0007669"/>
    <property type="project" value="TreeGrafter"/>
</dbReference>
<keyword evidence="6" id="KW-0227">DNA damage</keyword>
<evidence type="ECO:0000256" key="16">
    <source>
        <dbReference type="ARBA" id="ARBA00042798"/>
    </source>
</evidence>
<evidence type="ECO:0000256" key="10">
    <source>
        <dbReference type="ARBA" id="ARBA00035861"/>
    </source>
</evidence>
<organism evidence="18 19">
    <name type="scientific">Acinetobacter baylyi (strain ATCC 33305 / BD413 / ADP1)</name>
    <dbReference type="NCBI Taxonomy" id="62977"/>
    <lineage>
        <taxon>Bacteria</taxon>
        <taxon>Pseudomonadati</taxon>
        <taxon>Pseudomonadota</taxon>
        <taxon>Gammaproteobacteria</taxon>
        <taxon>Moraxellales</taxon>
        <taxon>Moraxellaceae</taxon>
        <taxon>Acinetobacter</taxon>
    </lineage>
</organism>
<dbReference type="Gene3D" id="3.90.79.10">
    <property type="entry name" value="Nucleoside Triphosphate Pyrophosphohydrolase"/>
    <property type="match status" value="1"/>
</dbReference>
<evidence type="ECO:0000256" key="13">
    <source>
        <dbReference type="ARBA" id="ARBA00040794"/>
    </source>
</evidence>
<comment type="cofactor">
    <cofactor evidence="1">
        <name>Mg(2+)</name>
        <dbReference type="ChEBI" id="CHEBI:18420"/>
    </cofactor>
</comment>
<evidence type="ECO:0000256" key="2">
    <source>
        <dbReference type="ARBA" id="ARBA00005582"/>
    </source>
</evidence>
<dbReference type="PANTHER" id="PTHR47707:SF1">
    <property type="entry name" value="NUDIX HYDROLASE FAMILY PROTEIN"/>
    <property type="match status" value="1"/>
</dbReference>
<dbReference type="CDD" id="cd03425">
    <property type="entry name" value="NUDIX_MutT_NudA_like"/>
    <property type="match status" value="1"/>
</dbReference>
<protein>
    <recommendedName>
        <fullName evidence="13">8-oxo-dGTP diphosphatase</fullName>
        <ecNumber evidence="12">3.6.1.55</ecNumber>
    </recommendedName>
    <alternativeName>
        <fullName evidence="16">7,8-dihydro-8-oxoguanine-triphosphatase</fullName>
    </alternativeName>
    <alternativeName>
        <fullName evidence="15">Mutator protein MutT</fullName>
    </alternativeName>
    <alternativeName>
        <fullName evidence="14">dGTP pyrophosphohydrolase</fullName>
    </alternativeName>
</protein>
<dbReference type="GO" id="GO:0006281">
    <property type="term" value="P:DNA repair"/>
    <property type="evidence" value="ECO:0007669"/>
    <property type="project" value="UniProtKB-KW"/>
</dbReference>
<evidence type="ECO:0000256" key="1">
    <source>
        <dbReference type="ARBA" id="ARBA00001946"/>
    </source>
</evidence>
<dbReference type="Pfam" id="PF14815">
    <property type="entry name" value="NUDIX_4"/>
    <property type="match status" value="1"/>
</dbReference>
<dbReference type="AlphaFoldDB" id="Q6FA83"/>
<accession>Q6FA83</accession>
<evidence type="ECO:0000256" key="5">
    <source>
        <dbReference type="ARBA" id="ARBA00022723"/>
    </source>
</evidence>
<keyword evidence="7" id="KW-0378">Hydrolase</keyword>
<dbReference type="InterPro" id="IPR000086">
    <property type="entry name" value="NUDIX_hydrolase_dom"/>
</dbReference>
<dbReference type="InterPro" id="IPR029119">
    <property type="entry name" value="MutY_C"/>
</dbReference>
<evidence type="ECO:0000256" key="12">
    <source>
        <dbReference type="ARBA" id="ARBA00038905"/>
    </source>
</evidence>
<dbReference type="PANTHER" id="PTHR47707">
    <property type="entry name" value="8-OXO-DGTP DIPHOSPHATASE"/>
    <property type="match status" value="1"/>
</dbReference>
<dbReference type="PROSITE" id="PS00893">
    <property type="entry name" value="NUDIX_BOX"/>
    <property type="match status" value="1"/>
</dbReference>